<evidence type="ECO:0000313" key="1">
    <source>
        <dbReference type="EMBL" id="EMS73538.1"/>
    </source>
</evidence>
<keyword evidence="2" id="KW-1185">Reference proteome</keyword>
<protein>
    <submittedName>
        <fullName evidence="1">Putative resolvase</fullName>
    </submittedName>
</protein>
<organism evidence="1 2">
    <name type="scientific">Ruminiclostridium cellobioparum subsp. termitidis CT1112</name>
    <dbReference type="NCBI Taxonomy" id="1195236"/>
    <lineage>
        <taxon>Bacteria</taxon>
        <taxon>Bacillati</taxon>
        <taxon>Bacillota</taxon>
        <taxon>Clostridia</taxon>
        <taxon>Eubacteriales</taxon>
        <taxon>Oscillospiraceae</taxon>
        <taxon>Ruminiclostridium</taxon>
    </lineage>
</organism>
<reference evidence="1 2" key="1">
    <citation type="journal article" date="2013" name="Genome Announc.">
        <title>Draft Genome Sequence of the Cellulolytic, Mesophilic, Anaerobic Bacterium Clostridium termitidis Strain CT1112 (DSM 5398).</title>
        <authorList>
            <person name="Lal S."/>
            <person name="Ramachandran U."/>
            <person name="Zhang X."/>
            <person name="Munir R."/>
            <person name="Sparling R."/>
            <person name="Levin D.B."/>
        </authorList>
    </citation>
    <scope>NUCLEOTIDE SEQUENCE [LARGE SCALE GENOMIC DNA]</scope>
    <source>
        <strain evidence="1 2">CT1112</strain>
    </source>
</reference>
<comment type="caution">
    <text evidence="1">The sequence shown here is derived from an EMBL/GenBank/DDBJ whole genome shotgun (WGS) entry which is preliminary data.</text>
</comment>
<proteinExistence type="predicted"/>
<dbReference type="AlphaFoldDB" id="S0FY74"/>
<gene>
    <name evidence="1" type="ORF">CTER_0449</name>
</gene>
<sequence length="108" mass="12459">MKFQINLKVLDLGEIIPKTNIISNENWINALKVFEEDTKYEKICIGHLISKTNHQLDNTIPSGKPVKYTKKQLSEALKLRDQYTFQEIANITGISRITLLRASKKMQL</sequence>
<evidence type="ECO:0000313" key="2">
    <source>
        <dbReference type="Proteomes" id="UP000014155"/>
    </source>
</evidence>
<accession>S0FY74</accession>
<name>S0FY74_RUMCE</name>
<dbReference type="EMBL" id="AORV01000018">
    <property type="protein sequence ID" value="EMS73538.1"/>
    <property type="molecule type" value="Genomic_DNA"/>
</dbReference>
<dbReference type="RefSeq" id="WP_004623850.1">
    <property type="nucleotide sequence ID" value="NZ_AORV01000018.1"/>
</dbReference>
<dbReference type="Proteomes" id="UP000014155">
    <property type="component" value="Unassembled WGS sequence"/>
</dbReference>